<gene>
    <name evidence="9" type="ORF">Tsubulata_003033</name>
</gene>
<organism evidence="9 10">
    <name type="scientific">Turnera subulata</name>
    <dbReference type="NCBI Taxonomy" id="218843"/>
    <lineage>
        <taxon>Eukaryota</taxon>
        <taxon>Viridiplantae</taxon>
        <taxon>Streptophyta</taxon>
        <taxon>Embryophyta</taxon>
        <taxon>Tracheophyta</taxon>
        <taxon>Spermatophyta</taxon>
        <taxon>Magnoliopsida</taxon>
        <taxon>eudicotyledons</taxon>
        <taxon>Gunneridae</taxon>
        <taxon>Pentapetalae</taxon>
        <taxon>rosids</taxon>
        <taxon>fabids</taxon>
        <taxon>Malpighiales</taxon>
        <taxon>Passifloraceae</taxon>
        <taxon>Turnera</taxon>
    </lineage>
</organism>
<proteinExistence type="predicted"/>
<reference evidence="9" key="2">
    <citation type="journal article" date="2023" name="Plants (Basel)">
        <title>Annotation of the Turnera subulata (Passifloraceae) Draft Genome Reveals the S-Locus Evolved after the Divergence of Turneroideae from Passifloroideae in a Stepwise Manner.</title>
        <authorList>
            <person name="Henning P.M."/>
            <person name="Roalson E.H."/>
            <person name="Mir W."/>
            <person name="McCubbin A.G."/>
            <person name="Shore J.S."/>
        </authorList>
    </citation>
    <scope>NUCLEOTIDE SEQUENCE</scope>
    <source>
        <strain evidence="9">F60SS</strain>
    </source>
</reference>
<evidence type="ECO:0000256" key="5">
    <source>
        <dbReference type="ARBA" id="ARBA00022786"/>
    </source>
</evidence>
<comment type="catalytic activity">
    <reaction evidence="1">
        <text>S-ubiquitinyl-[E1 ubiquitin-activating enzyme]-L-cysteine + [E2 ubiquitin-conjugating enzyme]-L-cysteine = [E1 ubiquitin-activating enzyme]-L-cysteine + S-ubiquitinyl-[E2 ubiquitin-conjugating enzyme]-L-cysteine.</text>
        <dbReference type="EC" id="2.3.2.23"/>
    </reaction>
</comment>
<keyword evidence="6" id="KW-0067">ATP-binding</keyword>
<accession>A0A9Q0G3Z1</accession>
<keyword evidence="10" id="KW-1185">Reference proteome</keyword>
<comment type="caution">
    <text evidence="9">The sequence shown here is derived from an EMBL/GenBank/DDBJ whole genome shotgun (WGS) entry which is preliminary data.</text>
</comment>
<dbReference type="InterPro" id="IPR016135">
    <property type="entry name" value="UBQ-conjugating_enzyme/RWD"/>
</dbReference>
<evidence type="ECO:0000256" key="2">
    <source>
        <dbReference type="ARBA" id="ARBA00004906"/>
    </source>
</evidence>
<protein>
    <recommendedName>
        <fullName evidence="8">UBC core domain-containing protein</fullName>
    </recommendedName>
</protein>
<dbReference type="FunFam" id="3.10.110.10:FF:000101">
    <property type="entry name" value="Ubiquitin-conjugating enzyme E2 D2"/>
    <property type="match status" value="1"/>
</dbReference>
<evidence type="ECO:0000256" key="4">
    <source>
        <dbReference type="ARBA" id="ARBA00022741"/>
    </source>
</evidence>
<sequence length="190" mass="21278">MRILPSLMLWGPSESAPQAKVARPSPPLEKTKLASESDNDRVNYAKKRLLKELKDARADPPFHCSFGLAGDDIFKLQGAIIGPSGTPFEGGVFFLSLEFTEEYPSIPPKIKFLTKVFHPNIGKDGSVHVDILKKQWSPAMTTRTTLLSICSLLPDPDPVDPLSPICILYRNDRKAYYKKAREWTIKYAMS</sequence>
<feature type="domain" description="UBC core" evidence="8">
    <location>
        <begin position="44"/>
        <end position="189"/>
    </location>
</feature>
<dbReference type="GO" id="GO:0005524">
    <property type="term" value="F:ATP binding"/>
    <property type="evidence" value="ECO:0007669"/>
    <property type="project" value="UniProtKB-KW"/>
</dbReference>
<keyword evidence="4" id="KW-0547">Nucleotide-binding</keyword>
<comment type="pathway">
    <text evidence="2">Protein modification; protein ubiquitination.</text>
</comment>
<feature type="region of interest" description="Disordered" evidence="7">
    <location>
        <begin position="14"/>
        <end position="37"/>
    </location>
</feature>
<name>A0A9Q0G3Z1_9ROSI</name>
<dbReference type="OrthoDB" id="9978460at2759"/>
<reference evidence="9" key="1">
    <citation type="submission" date="2022-02" db="EMBL/GenBank/DDBJ databases">
        <authorList>
            <person name="Henning P.M."/>
            <person name="McCubbin A.G."/>
            <person name="Shore J.S."/>
        </authorList>
    </citation>
    <scope>NUCLEOTIDE SEQUENCE</scope>
    <source>
        <strain evidence="9">F60SS</strain>
        <tissue evidence="9">Leaves</tissue>
    </source>
</reference>
<keyword evidence="3" id="KW-0808">Transferase</keyword>
<evidence type="ECO:0000256" key="1">
    <source>
        <dbReference type="ARBA" id="ARBA00000485"/>
    </source>
</evidence>
<dbReference type="Gene3D" id="3.10.110.10">
    <property type="entry name" value="Ubiquitin Conjugating Enzyme"/>
    <property type="match status" value="1"/>
</dbReference>
<evidence type="ECO:0000256" key="3">
    <source>
        <dbReference type="ARBA" id="ARBA00022679"/>
    </source>
</evidence>
<dbReference type="EMBL" id="JAKUCV010002707">
    <property type="protein sequence ID" value="KAJ4841747.1"/>
    <property type="molecule type" value="Genomic_DNA"/>
</dbReference>
<dbReference type="PROSITE" id="PS50127">
    <property type="entry name" value="UBC_2"/>
    <property type="match status" value="1"/>
</dbReference>
<evidence type="ECO:0000256" key="7">
    <source>
        <dbReference type="SAM" id="MobiDB-lite"/>
    </source>
</evidence>
<dbReference type="SMART" id="SM00212">
    <property type="entry name" value="UBCc"/>
    <property type="match status" value="1"/>
</dbReference>
<dbReference type="InterPro" id="IPR000608">
    <property type="entry name" value="UBC"/>
</dbReference>
<evidence type="ECO:0000259" key="8">
    <source>
        <dbReference type="PROSITE" id="PS50127"/>
    </source>
</evidence>
<dbReference type="GO" id="GO:0061631">
    <property type="term" value="F:ubiquitin conjugating enzyme activity"/>
    <property type="evidence" value="ECO:0007669"/>
    <property type="project" value="UniProtKB-EC"/>
</dbReference>
<evidence type="ECO:0000313" key="9">
    <source>
        <dbReference type="EMBL" id="KAJ4841747.1"/>
    </source>
</evidence>
<dbReference type="Pfam" id="PF00179">
    <property type="entry name" value="UQ_con"/>
    <property type="match status" value="1"/>
</dbReference>
<dbReference type="Proteomes" id="UP001141552">
    <property type="component" value="Unassembled WGS sequence"/>
</dbReference>
<keyword evidence="5" id="KW-0833">Ubl conjugation pathway</keyword>
<dbReference type="AlphaFoldDB" id="A0A9Q0G3Z1"/>
<evidence type="ECO:0000256" key="6">
    <source>
        <dbReference type="ARBA" id="ARBA00022840"/>
    </source>
</evidence>
<evidence type="ECO:0000313" key="10">
    <source>
        <dbReference type="Proteomes" id="UP001141552"/>
    </source>
</evidence>
<dbReference type="PANTHER" id="PTHR24068">
    <property type="entry name" value="UBIQUITIN-CONJUGATING ENZYME E2"/>
    <property type="match status" value="1"/>
</dbReference>
<dbReference type="SUPFAM" id="SSF54495">
    <property type="entry name" value="UBC-like"/>
    <property type="match status" value="1"/>
</dbReference>